<gene>
    <name evidence="2" type="ORF">B0I33_103467</name>
</gene>
<dbReference type="EMBL" id="PVNH01000003">
    <property type="protein sequence ID" value="PRX49430.1"/>
    <property type="molecule type" value="Genomic_DNA"/>
</dbReference>
<dbReference type="Proteomes" id="UP000238362">
    <property type="component" value="Unassembled WGS sequence"/>
</dbReference>
<evidence type="ECO:0000313" key="2">
    <source>
        <dbReference type="EMBL" id="PRX49430.1"/>
    </source>
</evidence>
<reference evidence="2 3" key="1">
    <citation type="submission" date="2018-03" db="EMBL/GenBank/DDBJ databases">
        <title>Genomic Encyclopedia of Type Strains, Phase III (KMG-III): the genomes of soil and plant-associated and newly described type strains.</title>
        <authorList>
            <person name="Whitman W."/>
        </authorList>
    </citation>
    <scope>NUCLEOTIDE SEQUENCE [LARGE SCALE GENOMIC DNA]</scope>
    <source>
        <strain evidence="2 3">CGMCC 4.7125</strain>
    </source>
</reference>
<sequence length="44" mass="4777">MTEDERAIEEFLRTFERRLTGSAAERARAKGGAGGTPVGRRGRG</sequence>
<name>A0A2T0LZA7_9PSEU</name>
<evidence type="ECO:0000313" key="3">
    <source>
        <dbReference type="Proteomes" id="UP000238362"/>
    </source>
</evidence>
<accession>A0A2T0LZA7</accession>
<dbReference type="AlphaFoldDB" id="A0A2T0LZA7"/>
<protein>
    <submittedName>
        <fullName evidence="2">Uncharacterized protein</fullName>
    </submittedName>
</protein>
<dbReference type="RefSeq" id="WP_281259355.1">
    <property type="nucleotide sequence ID" value="NZ_PVNH01000003.1"/>
</dbReference>
<feature type="region of interest" description="Disordered" evidence="1">
    <location>
        <begin position="22"/>
        <end position="44"/>
    </location>
</feature>
<keyword evidence="3" id="KW-1185">Reference proteome</keyword>
<evidence type="ECO:0000256" key="1">
    <source>
        <dbReference type="SAM" id="MobiDB-lite"/>
    </source>
</evidence>
<comment type="caution">
    <text evidence="2">The sequence shown here is derived from an EMBL/GenBank/DDBJ whole genome shotgun (WGS) entry which is preliminary data.</text>
</comment>
<organism evidence="2 3">
    <name type="scientific">Prauserella shujinwangii</name>
    <dbReference type="NCBI Taxonomy" id="1453103"/>
    <lineage>
        <taxon>Bacteria</taxon>
        <taxon>Bacillati</taxon>
        <taxon>Actinomycetota</taxon>
        <taxon>Actinomycetes</taxon>
        <taxon>Pseudonocardiales</taxon>
        <taxon>Pseudonocardiaceae</taxon>
        <taxon>Prauserella</taxon>
    </lineage>
</organism>
<proteinExistence type="predicted"/>